<dbReference type="RefSeq" id="NP_492461.1">
    <property type="nucleotide sequence ID" value="NM_060060.1"/>
</dbReference>
<dbReference type="KEGG" id="cel:CELE_F25H5.2"/>
<dbReference type="OMA" id="NMNSDLM"/>
<keyword evidence="2" id="KW-0732">Signal</keyword>
<accession>O17834</accession>
<dbReference type="eggNOG" id="ENOG502TI3J">
    <property type="taxonomic scope" value="Eukaryota"/>
</dbReference>
<dbReference type="OrthoDB" id="10265417at2759"/>
<dbReference type="AlphaFoldDB" id="O17834"/>
<dbReference type="UCSC" id="F25H5.2">
    <property type="organism name" value="c. elegans"/>
</dbReference>
<feature type="signal peptide" evidence="2">
    <location>
        <begin position="1"/>
        <end position="18"/>
    </location>
</feature>
<evidence type="ECO:0000313" key="3">
    <source>
        <dbReference type="EMBL" id="CAB02982.1"/>
    </source>
</evidence>
<dbReference type="InParanoid" id="O17834"/>
<proteinExistence type="predicted"/>
<dbReference type="PIR" id="T21359">
    <property type="entry name" value="T21359"/>
</dbReference>
<evidence type="ECO:0000256" key="2">
    <source>
        <dbReference type="SAM" id="SignalP"/>
    </source>
</evidence>
<keyword evidence="1" id="KW-1133">Transmembrane helix</keyword>
<dbReference type="CTD" id="184938"/>
<dbReference type="WormBase" id="F25H5.2">
    <property type="protein sequence ID" value="CE15897"/>
    <property type="gene ID" value="WBGene00009125"/>
</dbReference>
<keyword evidence="1" id="KW-0472">Membrane</keyword>
<reference evidence="3 4" key="1">
    <citation type="journal article" date="1998" name="Science">
        <title>Genome sequence of the nematode C. elegans: a platform for investigating biology.</title>
        <authorList>
            <consortium name="The C. elegans sequencing consortium"/>
            <person name="Sulson J.E."/>
            <person name="Waterston R."/>
        </authorList>
    </citation>
    <scope>NUCLEOTIDE SEQUENCE [LARGE SCALE GENOMIC DNA]</scope>
    <source>
        <strain evidence="3 4">Bristol N2</strain>
    </source>
</reference>
<keyword evidence="1 3" id="KW-0812">Transmembrane</keyword>
<sequence length="232" mass="25799">MISLNIILLVGLPYWALCEDKTFDNVYTKVKMTYLVHKHQPTFAPCKYGVAMSFDQPHFVADPTDDFPEERVCCTGCQTLHIKLPGTDTNATLCCNPQTPYRHSLGRIVSGSDKNSPGHVSGNFGYVHPLHLAFDKIAPKELLVKDEKPRETRIGQGMWPFMFIGAAAAQSVILILALLVCKFTDKKIILETVPDCDYEVIKEAPVISHQSKSQMQSDNINSDLMSISQAAL</sequence>
<dbReference type="GeneID" id="184938"/>
<dbReference type="HOGENOM" id="CLU_1074556_0_0_1"/>
<feature type="chain" id="PRO_5004157473" evidence="2">
    <location>
        <begin position="19"/>
        <end position="232"/>
    </location>
</feature>
<organism evidence="3 4">
    <name type="scientific">Caenorhabditis elegans</name>
    <dbReference type="NCBI Taxonomy" id="6239"/>
    <lineage>
        <taxon>Eukaryota</taxon>
        <taxon>Metazoa</taxon>
        <taxon>Ecdysozoa</taxon>
        <taxon>Nematoda</taxon>
        <taxon>Chromadorea</taxon>
        <taxon>Rhabditida</taxon>
        <taxon>Rhabditina</taxon>
        <taxon>Rhabditomorpha</taxon>
        <taxon>Rhabditoidea</taxon>
        <taxon>Rhabditidae</taxon>
        <taxon>Peloderinae</taxon>
        <taxon>Caenorhabditis</taxon>
    </lineage>
</organism>
<keyword evidence="4" id="KW-1185">Reference proteome</keyword>
<gene>
    <name evidence="3" type="ORF">CELE_F25H5.2</name>
    <name evidence="3 5" type="ORF">F25H5.2</name>
</gene>
<dbReference type="AGR" id="WB:WBGene00009125"/>
<evidence type="ECO:0000256" key="1">
    <source>
        <dbReference type="SAM" id="Phobius"/>
    </source>
</evidence>
<evidence type="ECO:0000313" key="5">
    <source>
        <dbReference type="WormBase" id="F25H5.2"/>
    </source>
</evidence>
<dbReference type="PaxDb" id="6239-F25H5.2"/>
<dbReference type="Bgee" id="WBGene00009125">
    <property type="expression patterns" value="Expressed in adult organism and 2 other cell types or tissues"/>
</dbReference>
<protein>
    <submittedName>
        <fullName evidence="3">Transmembrane protein</fullName>
    </submittedName>
</protein>
<name>O17834_CAEEL</name>
<feature type="transmembrane region" description="Helical" evidence="1">
    <location>
        <begin position="158"/>
        <end position="181"/>
    </location>
</feature>
<evidence type="ECO:0000313" key="4">
    <source>
        <dbReference type="Proteomes" id="UP000001940"/>
    </source>
</evidence>
<dbReference type="EMBL" id="BX284601">
    <property type="protein sequence ID" value="CAB02982.1"/>
    <property type="molecule type" value="Genomic_DNA"/>
</dbReference>
<dbReference type="Proteomes" id="UP000001940">
    <property type="component" value="Chromosome I"/>
</dbReference>
<dbReference type="FunCoup" id="O17834">
    <property type="interactions" value="270"/>
</dbReference>